<evidence type="ECO:0000313" key="1">
    <source>
        <dbReference type="EMBL" id="POF29459.1"/>
    </source>
</evidence>
<protein>
    <submittedName>
        <fullName evidence="1">N-acyl amino acid synthase of PEP-CTERM/exosortase system</fullName>
    </submittedName>
</protein>
<evidence type="ECO:0000313" key="2">
    <source>
        <dbReference type="Proteomes" id="UP000236959"/>
    </source>
</evidence>
<gene>
    <name evidence="1" type="ORF">CLV41_109236</name>
</gene>
<dbReference type="SUPFAM" id="SSF55729">
    <property type="entry name" value="Acyl-CoA N-acyltransferases (Nat)"/>
    <property type="match status" value="1"/>
</dbReference>
<proteinExistence type="predicted"/>
<dbReference type="Proteomes" id="UP000236959">
    <property type="component" value="Unassembled WGS sequence"/>
</dbReference>
<sequence length="246" mass="27983">MHSISTFSSDPHLEQILPDYDPIICRSLAEINECFRVRYKEYCLSRGWEDADKFPEGLERDHYDDNAVHILLKDIVTGVSVGTVRIIFHDAAGSLEGSLPTFDLSDGFRDHLRPHMQTDRLMELSRLTIARETSRPVSRADLARGIFPALALIKGVLRAISRDNVGVVVMTVARSLQRLLEKAGFFYNDVGIRVDHRGMRSPLFRELTPLMDDLYHHNQAVWRYVTDNGATWPLPALLKPETRLSA</sequence>
<dbReference type="InterPro" id="IPR016181">
    <property type="entry name" value="Acyl_CoA_acyltransferase"/>
</dbReference>
<name>A0A2S3UPP1_9HYPH</name>
<dbReference type="OrthoDB" id="9796171at2"/>
<dbReference type="Gene3D" id="3.40.630.30">
    <property type="match status" value="1"/>
</dbReference>
<dbReference type="EMBL" id="PPCN01000009">
    <property type="protein sequence ID" value="POF29459.1"/>
    <property type="molecule type" value="Genomic_DNA"/>
</dbReference>
<dbReference type="RefSeq" id="WP_103224134.1">
    <property type="nucleotide sequence ID" value="NZ_PPCN01000009.1"/>
</dbReference>
<reference evidence="1 2" key="1">
    <citation type="submission" date="2018-01" db="EMBL/GenBank/DDBJ databases">
        <title>Genomic Encyclopedia of Archaeal and Bacterial Type Strains, Phase II (KMG-II): from individual species to whole genera.</title>
        <authorList>
            <person name="Goeker M."/>
        </authorList>
    </citation>
    <scope>NUCLEOTIDE SEQUENCE [LARGE SCALE GENOMIC DNA]</scope>
    <source>
        <strain evidence="1 2">DSM 17023</strain>
    </source>
</reference>
<organism evidence="1 2">
    <name type="scientific">Roseibium marinum</name>
    <dbReference type="NCBI Taxonomy" id="281252"/>
    <lineage>
        <taxon>Bacteria</taxon>
        <taxon>Pseudomonadati</taxon>
        <taxon>Pseudomonadota</taxon>
        <taxon>Alphaproteobacteria</taxon>
        <taxon>Hyphomicrobiales</taxon>
        <taxon>Stappiaceae</taxon>
        <taxon>Roseibium</taxon>
    </lineage>
</organism>
<accession>A0A2S3UPP1</accession>
<dbReference type="Pfam" id="PF13444">
    <property type="entry name" value="Acetyltransf_5"/>
    <property type="match status" value="1"/>
</dbReference>
<comment type="caution">
    <text evidence="1">The sequence shown here is derived from an EMBL/GenBank/DDBJ whole genome shotgun (WGS) entry which is preliminary data.</text>
</comment>
<keyword evidence="2" id="KW-1185">Reference proteome</keyword>
<dbReference type="AlphaFoldDB" id="A0A2S3UPP1"/>